<accession>A0ABS8ER82</accession>
<organism evidence="1 2">
    <name type="scientific">Winogradskyella immobilis</name>
    <dbReference type="NCBI Taxonomy" id="2816852"/>
    <lineage>
        <taxon>Bacteria</taxon>
        <taxon>Pseudomonadati</taxon>
        <taxon>Bacteroidota</taxon>
        <taxon>Flavobacteriia</taxon>
        <taxon>Flavobacteriales</taxon>
        <taxon>Flavobacteriaceae</taxon>
        <taxon>Winogradskyella</taxon>
    </lineage>
</organism>
<reference evidence="2" key="1">
    <citation type="submission" date="2021-03" db="EMBL/GenBank/DDBJ databases">
        <title>Genome of Cognatishimia sp. F0-27.</title>
        <authorList>
            <person name="Ping X."/>
        </authorList>
    </citation>
    <scope>NUCLEOTIDE SEQUENCE [LARGE SCALE GENOMIC DNA]</scope>
    <source>
        <strain evidence="2">E313</strain>
    </source>
</reference>
<gene>
    <name evidence="1" type="ORF">J1C55_13045</name>
</gene>
<reference evidence="2" key="2">
    <citation type="submission" date="2023-07" db="EMBL/GenBank/DDBJ databases">
        <title>Genome of Winogradskyella sp. E313.</title>
        <authorList>
            <person name="Zhou Y."/>
        </authorList>
    </citation>
    <scope>NUCLEOTIDE SEQUENCE [LARGE SCALE GENOMIC DNA]</scope>
    <source>
        <strain evidence="2">E313</strain>
    </source>
</reference>
<sequence length="162" mass="19126">MNDIEYGEHIGFPLKNLNTYGDLTGQHPVFQLKLKSIKDFYGLSYDEISIYSEKDDTINLISILLMNIINRSFFDNMIKKYGNPDVIAVEDELLKESKNENLDEFKQNIIKREFAMKTVSFQDNPTLIIWKKQDFQINIRLHHEYNATRIIFKKPSKFNTQP</sequence>
<keyword evidence="2" id="KW-1185">Reference proteome</keyword>
<comment type="caution">
    <text evidence="1">The sequence shown here is derived from an EMBL/GenBank/DDBJ whole genome shotgun (WGS) entry which is preliminary data.</text>
</comment>
<dbReference type="RefSeq" id="WP_227478018.1">
    <property type="nucleotide sequence ID" value="NZ_JAFMPT010000025.1"/>
</dbReference>
<evidence type="ECO:0000313" key="2">
    <source>
        <dbReference type="Proteomes" id="UP000778797"/>
    </source>
</evidence>
<name>A0ABS8ER82_9FLAO</name>
<dbReference type="Proteomes" id="UP000778797">
    <property type="component" value="Unassembled WGS sequence"/>
</dbReference>
<dbReference type="EMBL" id="JAFMPT010000025">
    <property type="protein sequence ID" value="MCC1485526.1"/>
    <property type="molecule type" value="Genomic_DNA"/>
</dbReference>
<evidence type="ECO:0000313" key="1">
    <source>
        <dbReference type="EMBL" id="MCC1485526.1"/>
    </source>
</evidence>
<proteinExistence type="predicted"/>
<protein>
    <submittedName>
        <fullName evidence="1">Uncharacterized protein</fullName>
    </submittedName>
</protein>